<sequence>MDMWKRYTRPNPADPLGRDDWFTIRTEDGTDGRLTLVLVDWVCGARPDVTRAVMDAQTAEDVAEETGAGLLAEGWTLELAECPV</sequence>
<dbReference type="EMBL" id="MT701595">
    <property type="protein sequence ID" value="QPB09739.1"/>
    <property type="molecule type" value="Genomic_DNA"/>
</dbReference>
<evidence type="ECO:0000313" key="2">
    <source>
        <dbReference type="Proteomes" id="UP000663581"/>
    </source>
</evidence>
<name>A0A873WE37_9CAUD</name>
<accession>A0A873WE37</accession>
<protein>
    <submittedName>
        <fullName evidence="1">Uncharacterized protein</fullName>
    </submittedName>
</protein>
<gene>
    <name evidence="1" type="ORF">CPT_Shaeky_052</name>
</gene>
<proteinExistence type="predicted"/>
<dbReference type="Proteomes" id="UP000663581">
    <property type="component" value="Segment"/>
</dbReference>
<keyword evidence="2" id="KW-1185">Reference proteome</keyword>
<organism evidence="1 2">
    <name type="scientific">Streptomyces phage Shaeky</name>
    <dbReference type="NCBI Taxonomy" id="2767586"/>
    <lineage>
        <taxon>Viruses</taxon>
        <taxon>Duplodnaviria</taxon>
        <taxon>Heunggongvirae</taxon>
        <taxon>Uroviricota</taxon>
        <taxon>Caudoviricetes</taxon>
        <taxon>Colingsworthviridae</taxon>
        <taxon>Shaekyvirus</taxon>
        <taxon>Shaekyvirus shaeky</taxon>
    </lineage>
</organism>
<evidence type="ECO:0000313" key="1">
    <source>
        <dbReference type="EMBL" id="QPB09739.1"/>
    </source>
</evidence>
<reference evidence="1" key="1">
    <citation type="submission" date="2020-07" db="EMBL/GenBank/DDBJ databases">
        <title>Complete genome sequence of Streptomyces phage Shaeky.</title>
        <authorList>
            <person name="Shodrock S.L."/>
            <person name="Higbee T."/>
            <person name="Clark J.D."/>
            <person name="Hernandez I."/>
            <person name="Liu M."/>
            <person name="Burrowes B."/>
        </authorList>
    </citation>
    <scope>NUCLEOTIDE SEQUENCE</scope>
</reference>